<dbReference type="PANTHER" id="PTHR41349">
    <property type="match status" value="1"/>
</dbReference>
<dbReference type="GO" id="GO:0004519">
    <property type="term" value="F:endonuclease activity"/>
    <property type="evidence" value="ECO:0007669"/>
    <property type="project" value="UniProtKB-KW"/>
</dbReference>
<dbReference type="GO" id="GO:0004553">
    <property type="term" value="F:hydrolase activity, hydrolyzing O-glycosyl compounds"/>
    <property type="evidence" value="ECO:0007669"/>
    <property type="project" value="UniProtKB-ARBA"/>
</dbReference>
<gene>
    <name evidence="2" type="ORF">SAMN06265379_104153</name>
</gene>
<keyword evidence="2" id="KW-0255">Endonuclease</keyword>
<name>A0A521D337_SACCC</name>
<evidence type="ECO:0000313" key="2">
    <source>
        <dbReference type="EMBL" id="SMO66108.1"/>
    </source>
</evidence>
<dbReference type="EMBL" id="FXTB01000004">
    <property type="protein sequence ID" value="SMO66108.1"/>
    <property type="molecule type" value="Genomic_DNA"/>
</dbReference>
<dbReference type="Pfam" id="PF03372">
    <property type="entry name" value="Exo_endo_phos"/>
    <property type="match status" value="1"/>
</dbReference>
<keyword evidence="2" id="KW-0378">Hydrolase</keyword>
<dbReference type="InterPro" id="IPR036691">
    <property type="entry name" value="Endo/exonu/phosph_ase_sf"/>
</dbReference>
<dbReference type="GO" id="GO:0005975">
    <property type="term" value="P:carbohydrate metabolic process"/>
    <property type="evidence" value="ECO:0007669"/>
    <property type="project" value="UniProtKB-ARBA"/>
</dbReference>
<dbReference type="InterPro" id="IPR005135">
    <property type="entry name" value="Endo/exonuclease/phosphatase"/>
</dbReference>
<dbReference type="InterPro" id="IPR013320">
    <property type="entry name" value="ConA-like_dom_sf"/>
</dbReference>
<dbReference type="SUPFAM" id="SSF56219">
    <property type="entry name" value="DNase I-like"/>
    <property type="match status" value="1"/>
</dbReference>
<protein>
    <submittedName>
        <fullName evidence="2">Metal-dependent hydrolase, endonuclease/exonuclease/phosphatase family</fullName>
    </submittedName>
</protein>
<dbReference type="AlphaFoldDB" id="A0A521D337"/>
<dbReference type="Gene3D" id="2.60.120.200">
    <property type="match status" value="1"/>
</dbReference>
<keyword evidence="3" id="KW-1185">Reference proteome</keyword>
<organism evidence="2 3">
    <name type="scientific">Saccharicrinis carchari</name>
    <dbReference type="NCBI Taxonomy" id="1168039"/>
    <lineage>
        <taxon>Bacteria</taxon>
        <taxon>Pseudomonadati</taxon>
        <taxon>Bacteroidota</taxon>
        <taxon>Bacteroidia</taxon>
        <taxon>Marinilabiliales</taxon>
        <taxon>Marinilabiliaceae</taxon>
        <taxon>Saccharicrinis</taxon>
    </lineage>
</organism>
<evidence type="ECO:0000259" key="1">
    <source>
        <dbReference type="Pfam" id="PF03372"/>
    </source>
</evidence>
<keyword evidence="2" id="KW-0269">Exonuclease</keyword>
<reference evidence="2 3" key="1">
    <citation type="submission" date="2017-05" db="EMBL/GenBank/DDBJ databases">
        <authorList>
            <person name="Varghese N."/>
            <person name="Submissions S."/>
        </authorList>
    </citation>
    <scope>NUCLEOTIDE SEQUENCE [LARGE SCALE GENOMIC DNA]</scope>
    <source>
        <strain evidence="2 3">DSM 27040</strain>
    </source>
</reference>
<dbReference type="Gene3D" id="3.60.10.10">
    <property type="entry name" value="Endonuclease/exonuclease/phosphatase"/>
    <property type="match status" value="1"/>
</dbReference>
<keyword evidence="2" id="KW-0540">Nuclease</keyword>
<dbReference type="PANTHER" id="PTHR41349:SF1">
    <property type="entry name" value="PROTEIN CBG08683"/>
    <property type="match status" value="1"/>
</dbReference>
<dbReference type="Proteomes" id="UP000319040">
    <property type="component" value="Unassembled WGS sequence"/>
</dbReference>
<evidence type="ECO:0000313" key="3">
    <source>
        <dbReference type="Proteomes" id="UP000319040"/>
    </source>
</evidence>
<dbReference type="Pfam" id="PF13385">
    <property type="entry name" value="Laminin_G_3"/>
    <property type="match status" value="1"/>
</dbReference>
<accession>A0A521D337</accession>
<feature type="domain" description="Endonuclease/exonuclease/phosphatase" evidence="1">
    <location>
        <begin position="317"/>
        <end position="568"/>
    </location>
</feature>
<proteinExistence type="predicted"/>
<dbReference type="SUPFAM" id="SSF49899">
    <property type="entry name" value="Concanavalin A-like lectins/glucanases"/>
    <property type="match status" value="1"/>
</dbReference>
<dbReference type="GO" id="GO:0004527">
    <property type="term" value="F:exonuclease activity"/>
    <property type="evidence" value="ECO:0007669"/>
    <property type="project" value="UniProtKB-KW"/>
</dbReference>
<sequence length="578" mass="65318">MLNFLSLQIKKLHAQTGWYYFILSKTMVNCVTLYSVCTINNHKPHILQIMNLSFKIASHLLACMLLLSSCTLFEPVPRLPSVPLLYFNFNGNNVSSGIEPFKVYGNQKMSYATGVIDSCLNLDITSFYRKPLVLETKGKFIPGEQSAFSVMVWVKMESSDHESYGIIGNKSLGIESERGWIISKTISGSWQLEVSDGYQNQKYTATPVRQKINDNKWHQLGFMMDKSEQVARCYFDGKLVGVLNLNDIQSFDADYNLYIGCNPGSIDYTKDTFNGMIDEVGIWSQRLSDHHFADAFRFVKKERLSSNPKSGETIKVMTWNIWNGGKQQGKKVGLDRIAQCIKNNGADIVALQEEFGSGEYLADVLDYYFYRRSLNLCLLSRYPLGKSYNIYKPINAGGVEVLISEDQKIVVCPVWLSFKPNIKGLLMNEEISSDTILLIENATRANEATFILSEISKLSNELNSSSLILAGDFNSGSHLDWTEENKANKYNKVVPFPATLKMEQAGFTDAYRHIWPDPSQQPGNTFSPIFKEDYNDRIDFIFYKGKHLKAIEAIIIDSTSTPLFPSDHAAVMVTFGLQ</sequence>